<dbReference type="AlphaFoldDB" id="R0ICG4"/>
<dbReference type="GeneID" id="19403762"/>
<evidence type="ECO:0000313" key="2">
    <source>
        <dbReference type="Proteomes" id="UP000016935"/>
    </source>
</evidence>
<gene>
    <name evidence="1" type="ORF">SETTUDRAFT_33391</name>
</gene>
<name>R0ICG4_EXST2</name>
<organism evidence="1 2">
    <name type="scientific">Exserohilum turcicum (strain 28A)</name>
    <name type="common">Northern leaf blight fungus</name>
    <name type="synonym">Setosphaeria turcica</name>
    <dbReference type="NCBI Taxonomy" id="671987"/>
    <lineage>
        <taxon>Eukaryota</taxon>
        <taxon>Fungi</taxon>
        <taxon>Dikarya</taxon>
        <taxon>Ascomycota</taxon>
        <taxon>Pezizomycotina</taxon>
        <taxon>Dothideomycetes</taxon>
        <taxon>Pleosporomycetidae</taxon>
        <taxon>Pleosporales</taxon>
        <taxon>Pleosporineae</taxon>
        <taxon>Pleosporaceae</taxon>
        <taxon>Exserohilum</taxon>
    </lineage>
</organism>
<proteinExistence type="predicted"/>
<keyword evidence="2" id="KW-1185">Reference proteome</keyword>
<protein>
    <submittedName>
        <fullName evidence="1">Uncharacterized protein</fullName>
    </submittedName>
</protein>
<dbReference type="RefSeq" id="XP_008028772.1">
    <property type="nucleotide sequence ID" value="XM_008030581.1"/>
</dbReference>
<dbReference type="EMBL" id="KB908833">
    <property type="protein sequence ID" value="EOA83060.1"/>
    <property type="molecule type" value="Genomic_DNA"/>
</dbReference>
<evidence type="ECO:0000313" key="1">
    <source>
        <dbReference type="EMBL" id="EOA83060.1"/>
    </source>
</evidence>
<reference evidence="1 2" key="2">
    <citation type="journal article" date="2013" name="PLoS Genet.">
        <title>Comparative genome structure, secondary metabolite, and effector coding capacity across Cochliobolus pathogens.</title>
        <authorList>
            <person name="Condon B.J."/>
            <person name="Leng Y."/>
            <person name="Wu D."/>
            <person name="Bushley K.E."/>
            <person name="Ohm R.A."/>
            <person name="Otillar R."/>
            <person name="Martin J."/>
            <person name="Schackwitz W."/>
            <person name="Grimwood J."/>
            <person name="MohdZainudin N."/>
            <person name="Xue C."/>
            <person name="Wang R."/>
            <person name="Manning V.A."/>
            <person name="Dhillon B."/>
            <person name="Tu Z.J."/>
            <person name="Steffenson B.J."/>
            <person name="Salamov A."/>
            <person name="Sun H."/>
            <person name="Lowry S."/>
            <person name="LaButti K."/>
            <person name="Han J."/>
            <person name="Copeland A."/>
            <person name="Lindquist E."/>
            <person name="Barry K."/>
            <person name="Schmutz J."/>
            <person name="Baker S.E."/>
            <person name="Ciuffetti L.M."/>
            <person name="Grigoriev I.V."/>
            <person name="Zhong S."/>
            <person name="Turgeon B.G."/>
        </authorList>
    </citation>
    <scope>NUCLEOTIDE SEQUENCE [LARGE SCALE GENOMIC DNA]</scope>
    <source>
        <strain evidence="2">28A</strain>
    </source>
</reference>
<dbReference type="OrthoDB" id="10455152at2759"/>
<accession>R0ICG4</accession>
<dbReference type="Proteomes" id="UP000016935">
    <property type="component" value="Unassembled WGS sequence"/>
</dbReference>
<sequence length="373" mass="42715">MDNIIEPPKLPEELADVKQGRLVSHHLDQTCTHDEKSILRLQAIANNNVRSNYVQRLTVSGERNGNLPHNSERCEKWRSQLIGTIPHFPHLRELIVDNVTVGYPEDKDRCEDDDQLGAMSRRAICSCVFRAVLDGLTKHSCPQVKGFDFRIRAYDTKQPHETLLNPSSQSWKEHFAPKTKSLKLITYDSDDSGTLPWDTDLLLSIPALDVFHLEGNILDSVWPKLTWKPLHTVELHDLHLPPNAFLDFISRHNQTLSKITLIDIELDEFTWKELLQRVTELNRLSVLDLCNLGQETPSSRVPDSFKPVYTEKEASEIRLSSRDEVLIASDILINHFWTSKRANTPGYVVDFRLVAAVVNGEVEYKDGRWENVS</sequence>
<reference evidence="1 2" key="1">
    <citation type="journal article" date="2012" name="PLoS Pathog.">
        <title>Diverse lifestyles and strategies of plant pathogenesis encoded in the genomes of eighteen Dothideomycetes fungi.</title>
        <authorList>
            <person name="Ohm R.A."/>
            <person name="Feau N."/>
            <person name="Henrissat B."/>
            <person name="Schoch C.L."/>
            <person name="Horwitz B.A."/>
            <person name="Barry K.W."/>
            <person name="Condon B.J."/>
            <person name="Copeland A.C."/>
            <person name="Dhillon B."/>
            <person name="Glaser F."/>
            <person name="Hesse C.N."/>
            <person name="Kosti I."/>
            <person name="LaButti K."/>
            <person name="Lindquist E.A."/>
            <person name="Lucas S."/>
            <person name="Salamov A.A."/>
            <person name="Bradshaw R.E."/>
            <person name="Ciuffetti L."/>
            <person name="Hamelin R.C."/>
            <person name="Kema G.H.J."/>
            <person name="Lawrence C."/>
            <person name="Scott J.A."/>
            <person name="Spatafora J.W."/>
            <person name="Turgeon B.G."/>
            <person name="de Wit P.J.G.M."/>
            <person name="Zhong S."/>
            <person name="Goodwin S.B."/>
            <person name="Grigoriev I.V."/>
        </authorList>
    </citation>
    <scope>NUCLEOTIDE SEQUENCE [LARGE SCALE GENOMIC DNA]</scope>
    <source>
        <strain evidence="2">28A</strain>
    </source>
</reference>
<dbReference type="HOGENOM" id="CLU_742205_0_0_1"/>